<proteinExistence type="predicted"/>
<accession>A0A2H0KEC8</accession>
<gene>
    <name evidence="1" type="ORF">COV91_02455</name>
</gene>
<protein>
    <recommendedName>
        <fullName evidence="3">Tetratricopeptide repeat protein</fullName>
    </recommendedName>
</protein>
<dbReference type="Proteomes" id="UP000229342">
    <property type="component" value="Unassembled WGS sequence"/>
</dbReference>
<organism evidence="1 2">
    <name type="scientific">Candidatus Taylorbacteria bacterium CG11_big_fil_rev_8_21_14_0_20_46_11</name>
    <dbReference type="NCBI Taxonomy" id="1975025"/>
    <lineage>
        <taxon>Bacteria</taxon>
        <taxon>Candidatus Tayloriibacteriota</taxon>
    </lineage>
</organism>
<reference evidence="1 2" key="1">
    <citation type="submission" date="2017-09" db="EMBL/GenBank/DDBJ databases">
        <title>Depth-based differentiation of microbial function through sediment-hosted aquifers and enrichment of novel symbionts in the deep terrestrial subsurface.</title>
        <authorList>
            <person name="Probst A.J."/>
            <person name="Ladd B."/>
            <person name="Jarett J.K."/>
            <person name="Geller-Mcgrath D.E."/>
            <person name="Sieber C.M."/>
            <person name="Emerson J.B."/>
            <person name="Anantharaman K."/>
            <person name="Thomas B.C."/>
            <person name="Malmstrom R."/>
            <person name="Stieglmeier M."/>
            <person name="Klingl A."/>
            <person name="Woyke T."/>
            <person name="Ryan C.M."/>
            <person name="Banfield J.F."/>
        </authorList>
    </citation>
    <scope>NUCLEOTIDE SEQUENCE [LARGE SCALE GENOMIC DNA]</scope>
    <source>
        <strain evidence="1">CG11_big_fil_rev_8_21_14_0_20_46_11</strain>
    </source>
</reference>
<sequence>MKNDPLTQFELLLEAGKLEEAKEMLGVIAVHELSPREKGEAKALLTRLYIRLSNAISEAYLETLKEAIVRLKEVDEREKAFIEKIKLAETRAGLAK</sequence>
<evidence type="ECO:0000313" key="1">
    <source>
        <dbReference type="EMBL" id="PIQ68754.1"/>
    </source>
</evidence>
<dbReference type="EMBL" id="PCVG01000030">
    <property type="protein sequence ID" value="PIQ68754.1"/>
    <property type="molecule type" value="Genomic_DNA"/>
</dbReference>
<name>A0A2H0KEC8_9BACT</name>
<dbReference type="AlphaFoldDB" id="A0A2H0KEC8"/>
<evidence type="ECO:0008006" key="3">
    <source>
        <dbReference type="Google" id="ProtNLM"/>
    </source>
</evidence>
<comment type="caution">
    <text evidence="1">The sequence shown here is derived from an EMBL/GenBank/DDBJ whole genome shotgun (WGS) entry which is preliminary data.</text>
</comment>
<evidence type="ECO:0000313" key="2">
    <source>
        <dbReference type="Proteomes" id="UP000229342"/>
    </source>
</evidence>